<dbReference type="EMBL" id="QXGI01000001">
    <property type="protein sequence ID" value="RSX49668.1"/>
    <property type="molecule type" value="Genomic_DNA"/>
</dbReference>
<comment type="caution">
    <text evidence="1">The sequence shown here is derived from an EMBL/GenBank/DDBJ whole genome shotgun (WGS) entry which is preliminary data.</text>
</comment>
<reference evidence="1 2" key="1">
    <citation type="submission" date="2018-09" db="EMBL/GenBank/DDBJ databases">
        <title>Characterization of the phylogenetic diversity of five novel species belonging to the genus Bifidobacterium.</title>
        <authorList>
            <person name="Lugli G.A."/>
            <person name="Duranti S."/>
            <person name="Milani C."/>
        </authorList>
    </citation>
    <scope>NUCLEOTIDE SEQUENCE [LARGE SCALE GENOMIC DNA]</scope>
    <source>
        <strain evidence="1 2">2020B</strain>
    </source>
</reference>
<evidence type="ECO:0000313" key="1">
    <source>
        <dbReference type="EMBL" id="RSX49668.1"/>
    </source>
</evidence>
<protein>
    <recommendedName>
        <fullName evidence="3">DUF4352 domain-containing protein</fullName>
    </recommendedName>
</protein>
<keyword evidence="2" id="KW-1185">Reference proteome</keyword>
<evidence type="ECO:0000313" key="2">
    <source>
        <dbReference type="Proteomes" id="UP000288052"/>
    </source>
</evidence>
<sequence>MLLTVEWENTTAYTTGLVPTFTFSQHGIVLDKAAYGDEGQAGFEEASRFRTVLPGTKTSIQFGYALIDEAAPVLLQVADGTPNAFGSETVPEMR</sequence>
<dbReference type="Proteomes" id="UP000288052">
    <property type="component" value="Unassembled WGS sequence"/>
</dbReference>
<dbReference type="AlphaFoldDB" id="A0A430FA33"/>
<evidence type="ECO:0008006" key="3">
    <source>
        <dbReference type="Google" id="ProtNLM"/>
    </source>
</evidence>
<name>A0A430FA33_9BIFI</name>
<proteinExistence type="predicted"/>
<accession>A0A430FA33</accession>
<organism evidence="1 2">
    <name type="scientific">Bifidobacterium castoris</name>
    <dbReference type="NCBI Taxonomy" id="2306972"/>
    <lineage>
        <taxon>Bacteria</taxon>
        <taxon>Bacillati</taxon>
        <taxon>Actinomycetota</taxon>
        <taxon>Actinomycetes</taxon>
        <taxon>Bifidobacteriales</taxon>
        <taxon>Bifidobacteriaceae</taxon>
        <taxon>Bifidobacterium</taxon>
    </lineage>
</organism>
<gene>
    <name evidence="1" type="ORF">D2E22_0129</name>
</gene>